<dbReference type="SUPFAM" id="SSF50475">
    <property type="entry name" value="FMN-binding split barrel"/>
    <property type="match status" value="1"/>
</dbReference>
<sequence>MRRGWKVPALYLATTCTSSHFALGFVSHQLSTAAKASAWKPASSLIYGSPSSGSTFTRRNMSSEVVPAKDYGPTDQSWRSLLEVSMARSRKIRGSNYVQISTATKDGEPRCRTVVFRGFLNNKNLPEDHPMSASGNVDGKPCVMKMCTDLRSNKVAEVAHQPISEMVWWFPKTSEQYRVRGSLLLVGDDSGDRDLQIARKELWGNLSDPARESFLDDKLPVPVGGRDDEGKVVPVPENFLLMLLDPIHVDFLRLTGAQYRQIDERQSGPDGSTWSAKSVKP</sequence>
<dbReference type="Pfam" id="PF12766">
    <property type="entry name" value="Pyridox_oxase_2"/>
    <property type="match status" value="1"/>
</dbReference>
<dbReference type="InterPro" id="IPR024624">
    <property type="entry name" value="Pyridox_Oxase_Alr4036_FMN-bd"/>
</dbReference>
<proteinExistence type="predicted"/>
<dbReference type="PANTHER" id="PTHR28243:SF1">
    <property type="entry name" value="PYRIDOXAMINE 5'-PHOSPHATE OXIDASE ALR4036 FAMILY FMN-BINDING DOMAIN-CONTAINING PROTEIN"/>
    <property type="match status" value="1"/>
</dbReference>
<organism evidence="2 3">
    <name type="scientific">Pseudo-nitzschia multistriata</name>
    <dbReference type="NCBI Taxonomy" id="183589"/>
    <lineage>
        <taxon>Eukaryota</taxon>
        <taxon>Sar</taxon>
        <taxon>Stramenopiles</taxon>
        <taxon>Ochrophyta</taxon>
        <taxon>Bacillariophyta</taxon>
        <taxon>Bacillariophyceae</taxon>
        <taxon>Bacillariophycidae</taxon>
        <taxon>Bacillariales</taxon>
        <taxon>Bacillariaceae</taxon>
        <taxon>Pseudo-nitzschia</taxon>
    </lineage>
</organism>
<dbReference type="Gene3D" id="2.30.110.10">
    <property type="entry name" value="Electron Transport, Fmn-binding Protein, Chain A"/>
    <property type="match status" value="1"/>
</dbReference>
<dbReference type="PANTHER" id="PTHR28243">
    <property type="entry name" value="AGL049CP"/>
    <property type="match status" value="1"/>
</dbReference>
<gene>
    <name evidence="2" type="ORF">PSNMU_V1.4_AUG-EV-PASAV3_0116950</name>
</gene>
<feature type="domain" description="Pyridoxamine 5'-phosphate oxidase Alr4036 family FMN-binding" evidence="1">
    <location>
        <begin position="76"/>
        <end position="186"/>
    </location>
</feature>
<dbReference type="GO" id="GO:0010181">
    <property type="term" value="F:FMN binding"/>
    <property type="evidence" value="ECO:0007669"/>
    <property type="project" value="InterPro"/>
</dbReference>
<dbReference type="AlphaFoldDB" id="A0A448ZRB0"/>
<evidence type="ECO:0000313" key="2">
    <source>
        <dbReference type="EMBL" id="VEU44579.1"/>
    </source>
</evidence>
<dbReference type="InterPro" id="IPR012349">
    <property type="entry name" value="Split_barrel_FMN-bd"/>
</dbReference>
<protein>
    <recommendedName>
        <fullName evidence="1">Pyridoxamine 5'-phosphate oxidase Alr4036 family FMN-binding domain-containing protein</fullName>
    </recommendedName>
</protein>
<keyword evidence="3" id="KW-1185">Reference proteome</keyword>
<dbReference type="UniPathway" id="UPA01068">
    <property type="reaction ID" value="UER00304"/>
</dbReference>
<dbReference type="EMBL" id="CAACVS010000650">
    <property type="protein sequence ID" value="VEU44579.1"/>
    <property type="molecule type" value="Genomic_DNA"/>
</dbReference>
<accession>A0A448ZRB0</accession>
<evidence type="ECO:0000313" key="3">
    <source>
        <dbReference type="Proteomes" id="UP000291116"/>
    </source>
</evidence>
<evidence type="ECO:0000259" key="1">
    <source>
        <dbReference type="Pfam" id="PF12766"/>
    </source>
</evidence>
<dbReference type="OrthoDB" id="434253at2759"/>
<name>A0A448ZRB0_9STRA</name>
<reference evidence="2 3" key="1">
    <citation type="submission" date="2019-01" db="EMBL/GenBank/DDBJ databases">
        <authorList>
            <person name="Ferrante I. M."/>
        </authorList>
    </citation>
    <scope>NUCLEOTIDE SEQUENCE [LARGE SCALE GENOMIC DNA]</scope>
    <source>
        <strain evidence="2 3">B856</strain>
    </source>
</reference>
<dbReference type="Proteomes" id="UP000291116">
    <property type="component" value="Unassembled WGS sequence"/>
</dbReference>